<organism evidence="2 3">
    <name type="scientific">Stieleria varia</name>
    <dbReference type="NCBI Taxonomy" id="2528005"/>
    <lineage>
        <taxon>Bacteria</taxon>
        <taxon>Pseudomonadati</taxon>
        <taxon>Planctomycetota</taxon>
        <taxon>Planctomycetia</taxon>
        <taxon>Pirellulales</taxon>
        <taxon>Pirellulaceae</taxon>
        <taxon>Stieleria</taxon>
    </lineage>
</organism>
<evidence type="ECO:0000313" key="2">
    <source>
        <dbReference type="EMBL" id="TWU08142.1"/>
    </source>
</evidence>
<protein>
    <submittedName>
        <fullName evidence="2">Flagellin N-methylase</fullName>
    </submittedName>
</protein>
<dbReference type="InterPro" id="IPR005358">
    <property type="entry name" value="Puta_zinc/iron-chelating_dom"/>
</dbReference>
<dbReference type="GO" id="GO:0008168">
    <property type="term" value="F:methyltransferase activity"/>
    <property type="evidence" value="ECO:0007669"/>
    <property type="project" value="UniProtKB-KW"/>
</dbReference>
<dbReference type="GO" id="GO:0032259">
    <property type="term" value="P:methylation"/>
    <property type="evidence" value="ECO:0007669"/>
    <property type="project" value="UniProtKB-KW"/>
</dbReference>
<keyword evidence="2" id="KW-0969">Cilium</keyword>
<accession>A0A5C6B926</accession>
<keyword evidence="2" id="KW-0282">Flagellum</keyword>
<dbReference type="AlphaFoldDB" id="A0A5C6B926"/>
<dbReference type="EMBL" id="SJPN01000001">
    <property type="protein sequence ID" value="TWU08142.1"/>
    <property type="molecule type" value="Genomic_DNA"/>
</dbReference>
<evidence type="ECO:0000256" key="1">
    <source>
        <dbReference type="SAM" id="MobiDB-lite"/>
    </source>
</evidence>
<feature type="region of interest" description="Disordered" evidence="1">
    <location>
        <begin position="142"/>
        <end position="164"/>
    </location>
</feature>
<keyword evidence="2" id="KW-0808">Transferase</keyword>
<gene>
    <name evidence="2" type="ORF">Pla52n_07240</name>
</gene>
<keyword evidence="2" id="KW-0489">Methyltransferase</keyword>
<dbReference type="Proteomes" id="UP000320176">
    <property type="component" value="Unassembled WGS sequence"/>
</dbReference>
<sequence length="164" mass="19389">MPSQNSSNMNRSNIAPPIRRSRAQYPKSANLCEHCTAKCCRYFALPIDEPCSRKDYDYMRWYLLHEGASIFVEGDQWYLLVHAVCKHLQEDHRCGIYETRPEICREYTTDECEFDDDYCYELYFETPEQVDEYADAIYGPQFPDLKSDDRDSLRSRKPNSLPIL</sequence>
<feature type="compositionally biased region" description="Basic and acidic residues" evidence="1">
    <location>
        <begin position="145"/>
        <end position="154"/>
    </location>
</feature>
<keyword evidence="3" id="KW-1185">Reference proteome</keyword>
<name>A0A5C6B926_9BACT</name>
<evidence type="ECO:0000313" key="3">
    <source>
        <dbReference type="Proteomes" id="UP000320176"/>
    </source>
</evidence>
<proteinExistence type="predicted"/>
<comment type="caution">
    <text evidence="2">The sequence shown here is derived from an EMBL/GenBank/DDBJ whole genome shotgun (WGS) entry which is preliminary data.</text>
</comment>
<reference evidence="2 3" key="1">
    <citation type="submission" date="2019-02" db="EMBL/GenBank/DDBJ databases">
        <title>Deep-cultivation of Planctomycetes and their phenomic and genomic characterization uncovers novel biology.</title>
        <authorList>
            <person name="Wiegand S."/>
            <person name="Jogler M."/>
            <person name="Boedeker C."/>
            <person name="Pinto D."/>
            <person name="Vollmers J."/>
            <person name="Rivas-Marin E."/>
            <person name="Kohn T."/>
            <person name="Peeters S.H."/>
            <person name="Heuer A."/>
            <person name="Rast P."/>
            <person name="Oberbeckmann S."/>
            <person name="Bunk B."/>
            <person name="Jeske O."/>
            <person name="Meyerdierks A."/>
            <person name="Storesund J.E."/>
            <person name="Kallscheuer N."/>
            <person name="Luecker S."/>
            <person name="Lage O.M."/>
            <person name="Pohl T."/>
            <person name="Merkel B.J."/>
            <person name="Hornburger P."/>
            <person name="Mueller R.-W."/>
            <person name="Bruemmer F."/>
            <person name="Labrenz M."/>
            <person name="Spormann A.M."/>
            <person name="Op Den Camp H."/>
            <person name="Overmann J."/>
            <person name="Amann R."/>
            <person name="Jetten M.S.M."/>
            <person name="Mascher T."/>
            <person name="Medema M.H."/>
            <person name="Devos D.P."/>
            <person name="Kaster A.-K."/>
            <person name="Ovreas L."/>
            <person name="Rohde M."/>
            <person name="Galperin M.Y."/>
            <person name="Jogler C."/>
        </authorList>
    </citation>
    <scope>NUCLEOTIDE SEQUENCE [LARGE SCALE GENOMIC DNA]</scope>
    <source>
        <strain evidence="2 3">Pla52n</strain>
    </source>
</reference>
<dbReference type="Pfam" id="PF03692">
    <property type="entry name" value="CxxCxxCC"/>
    <property type="match status" value="1"/>
</dbReference>
<keyword evidence="2" id="KW-0966">Cell projection</keyword>